<dbReference type="InterPro" id="IPR036034">
    <property type="entry name" value="PDZ_sf"/>
</dbReference>
<evidence type="ECO:0000256" key="14">
    <source>
        <dbReference type="SAM" id="MobiDB-lite"/>
    </source>
</evidence>
<dbReference type="PANTHER" id="PTHR45623:SF11">
    <property type="entry name" value="KISMET, ISOFORM C"/>
    <property type="match status" value="1"/>
</dbReference>
<dbReference type="RefSeq" id="XP_008612392.1">
    <property type="nucleotide sequence ID" value="XM_008614170.1"/>
</dbReference>
<dbReference type="GO" id="GO:0140658">
    <property type="term" value="F:ATP-dependent chromatin remodeler activity"/>
    <property type="evidence" value="ECO:0007669"/>
    <property type="project" value="TreeGrafter"/>
</dbReference>
<feature type="compositionally biased region" description="Basic residues" evidence="14">
    <location>
        <begin position="463"/>
        <end position="477"/>
    </location>
</feature>
<dbReference type="InterPro" id="IPR013083">
    <property type="entry name" value="Znf_RING/FYVE/PHD"/>
</dbReference>
<dbReference type="PROSITE" id="PS50013">
    <property type="entry name" value="CHROMO_2"/>
    <property type="match status" value="2"/>
</dbReference>
<dbReference type="SMART" id="SM00298">
    <property type="entry name" value="CHROMO"/>
    <property type="match status" value="2"/>
</dbReference>
<evidence type="ECO:0000256" key="5">
    <source>
        <dbReference type="ARBA" id="ARBA00022771"/>
    </source>
</evidence>
<feature type="domain" description="Helicase ATP-binding" evidence="19">
    <location>
        <begin position="758"/>
        <end position="936"/>
    </location>
</feature>
<dbReference type="SUPFAM" id="SSF50156">
    <property type="entry name" value="PDZ domain-like"/>
    <property type="match status" value="1"/>
</dbReference>
<dbReference type="Gene3D" id="3.40.50.300">
    <property type="entry name" value="P-loop containing nucleotide triphosphate hydrolases"/>
    <property type="match status" value="1"/>
</dbReference>
<accession>T0QK00</accession>
<dbReference type="GO" id="GO:0008270">
    <property type="term" value="F:zinc ion binding"/>
    <property type="evidence" value="ECO:0007669"/>
    <property type="project" value="UniProtKB-KW"/>
</dbReference>
<dbReference type="Pfam" id="PF13831">
    <property type="entry name" value="PHD_2"/>
    <property type="match status" value="1"/>
</dbReference>
<dbReference type="SMART" id="SM00490">
    <property type="entry name" value="HELICc"/>
    <property type="match status" value="1"/>
</dbReference>
<dbReference type="InterPro" id="IPR001965">
    <property type="entry name" value="Znf_PHD"/>
</dbReference>
<evidence type="ECO:0000256" key="4">
    <source>
        <dbReference type="ARBA" id="ARBA00022741"/>
    </source>
</evidence>
<keyword evidence="4" id="KW-0547">Nucleotide-binding</keyword>
<feature type="region of interest" description="Disordered" evidence="14">
    <location>
        <begin position="445"/>
        <end position="555"/>
    </location>
</feature>
<keyword evidence="6" id="KW-0378">Hydrolase</keyword>
<dbReference type="eggNOG" id="KOG0384">
    <property type="taxonomic scope" value="Eukaryota"/>
</dbReference>
<dbReference type="SUPFAM" id="SSF54171">
    <property type="entry name" value="DNA-binding domain"/>
    <property type="match status" value="1"/>
</dbReference>
<feature type="region of interest" description="Disordered" evidence="14">
    <location>
        <begin position="1430"/>
        <end position="1479"/>
    </location>
</feature>
<feature type="compositionally biased region" description="Basic residues" evidence="14">
    <location>
        <begin position="1448"/>
        <end position="1468"/>
    </location>
</feature>
<dbReference type="SMART" id="SM00951">
    <property type="entry name" value="QLQ"/>
    <property type="match status" value="1"/>
</dbReference>
<feature type="compositionally biased region" description="Basic residues" evidence="14">
    <location>
        <begin position="1559"/>
        <end position="1569"/>
    </location>
</feature>
<organism evidence="23 24">
    <name type="scientific">Saprolegnia diclina (strain VS20)</name>
    <dbReference type="NCBI Taxonomy" id="1156394"/>
    <lineage>
        <taxon>Eukaryota</taxon>
        <taxon>Sar</taxon>
        <taxon>Stramenopiles</taxon>
        <taxon>Oomycota</taxon>
        <taxon>Saprolegniomycetes</taxon>
        <taxon>Saprolegniales</taxon>
        <taxon>Saprolegniaceae</taxon>
        <taxon>Saprolegnia</taxon>
    </lineage>
</organism>
<feature type="compositionally biased region" description="Basic and acidic residues" evidence="14">
    <location>
        <begin position="538"/>
        <end position="555"/>
    </location>
</feature>
<comment type="subcellular location">
    <subcellularLocation>
        <location evidence="1">Nucleus</location>
    </subcellularLocation>
</comment>
<feature type="domain" description="PDZ" evidence="17">
    <location>
        <begin position="196"/>
        <end position="280"/>
    </location>
</feature>
<sequence length="1810" mass="205264">MEQQQPGGGYQPPMEPSSSHAYIPMHEGTPTSSTTSFSHAEPTSIEPSPISRPSYSWNEGATDGHHASAPTGQPQDYPPMQVPTLPMTPLQVPNQLPGMQMPMGYMPSMANGGAMPNPMMGMPMRNPMADPMHMGAQSMFPQQQMHHQAGGGMHYANMGHPTPYGQLPQIQHPHMAMNNAPPMRAPMPYGASYEFEVTLQKGSYGLCMNMGVKLGSISVLGFRQPQPGVMGPAEMCGMIHVGDDLVAVDGIVLQTAEDFKKVVPLLKSEAPATLRFRRHNRPEGAGYYNDAIPNGTGTSGKVYAPGEAYLGVRYHGPNRWSAEVKSAQNHIQSLGEYQSEYLAAQAYNTYIYRTYGQGALKFMHPACRSQAQMAMTPAQMQQMHAMKQQPPVRKTILHAMFTVEQKEQLRSQIMVFKFSTSGNGIPNELLSIALKGALPLDFNIQPKDRSRKKTFNDEQPPRQNKKAGRPRPKRSRKKHDDSDDDDDDGGDDDGDGNFEPKKVIPPMDVRRSRRNAGKETKRYSEVAENDGEEEDVEAEKRKREEAAQKEEDDKHAMDKIVGMRFCDDPSNALVQTMEFLIKWKKASYMHTTWMTTADMEAHGKGAVLRMRRYLQKHAREVELARLNPTDRREENATYFPSAYLEIDRILDMMPSVSEPVLNALGETVLRHGNKFLIKWRDLSYADCTWEWAEDVTDDRKIATFHRYNHPPMVDNAPRSFFEDVRPPPTEWAKYQETPKYNDANTLRSYQLEGLNWMVFCWYNRRNCILADEMGLGKTIQATVMLEHLRQHEHIRGPFLVVAPLATLGNWKREIESWTSMNCVVYHDSEGGSDTRAFIRQHEFYYRQNDAYRRRGIYKFNVMVTSYQTLMADAEFLQEIHWRYIVIDEAHKLKNRDAKLLASLRQFTWDSCLLMTGTPLQNGVFELWCLLNFIEPEKFPSQKLFYELYGELNTAEQVASLHEQLRPYMLRRVKEDVEKSIPPKEETIIDVELTTMQKKYYRAIFERNRAYLNQGSNIAVANLMNVEMELRKCCNHPFLIRGVEQKELANVTTQHEHTRLMIQASGKLVLLEKMLAKFRAEKKKVLVFSQFKIMLDILEDFFNTRQYTFERLDGALLGNARQAAIDRFNDVESDTFVFLLSTRAGGVGINLIAASIVVLFDSDWNPQNDLQAVARCHRIGQTQAVRIYRLVTKKTYEAQMFEIASKKLGMHHAVFETGGVRKDFDGSDDSNMMSLMSLDKEKVEMMIRYGAYAIMNNDEEDPENVKINELDIDHLLSSSRTIRYDPATGNTSEENGPAALSFSKASFTAETSDSTIDFNDGDFWEKVLGPKQVQVLASQVENGSLMNADVDAIKAFLTTLRELSRQLVKERQKGGQVADADQILSILIELKVRGPLSKAVNVRSIAADWLEVIERPKRRRNQEVESALMYHPFLDGDDDDDAPIEASKKGKKGKKATKAAPVSRHRKSSHPKEDKSGIVVSMSKLARNEYKVVKVHSRIRSVNDRIRLEDSEDDSDGSSESGGDEPMDDDDDDMDEDMDDDADDDDMDDEEEDDYDDRKPKKRRISRKGHPNAVATGLPAKRGRPRKSKSKADDESDVTTTMTTTPPPVVVAPAEPKGEGMEEMWCRVCYNDQGYDDDPIVQCEKCHCAVHKFCYGIERVPEGDLPWYCDLCHAHMDAAEVPKTCIMCPLQLPETAFKETVDGQWVHVVCALWAPGVQFEDTANMRGLQNVRETMDAMDDEQKAATCVLCNEPKGCIKCSRNACSTYFHPLCGRQTRGVYDMYMNDTGSLRSFCEEHRPKNRPKVVRGDAS</sequence>
<dbReference type="InterPro" id="IPR016197">
    <property type="entry name" value="Chromo-like_dom_sf"/>
</dbReference>
<keyword evidence="12" id="KW-0539">Nucleus</keyword>
<evidence type="ECO:0000259" key="15">
    <source>
        <dbReference type="PROSITE" id="PS50013"/>
    </source>
</evidence>
<dbReference type="GO" id="GO:0000785">
    <property type="term" value="C:chromatin"/>
    <property type="evidence" value="ECO:0007669"/>
    <property type="project" value="TreeGrafter"/>
</dbReference>
<dbReference type="InterPro" id="IPR038718">
    <property type="entry name" value="SNF2-like_sf"/>
</dbReference>
<dbReference type="SMART" id="SM00249">
    <property type="entry name" value="PHD"/>
    <property type="match status" value="2"/>
</dbReference>
<evidence type="ECO:0000259" key="22">
    <source>
        <dbReference type="PROSITE" id="PS51805"/>
    </source>
</evidence>
<evidence type="ECO:0000256" key="11">
    <source>
        <dbReference type="ARBA" id="ARBA00023163"/>
    </source>
</evidence>
<dbReference type="GO" id="GO:0003677">
    <property type="term" value="F:DNA binding"/>
    <property type="evidence" value="ECO:0007669"/>
    <property type="project" value="UniProtKB-KW"/>
</dbReference>
<dbReference type="PROSITE" id="PS51032">
    <property type="entry name" value="AP2_ERF"/>
    <property type="match status" value="1"/>
</dbReference>
<dbReference type="VEuPathDB" id="FungiDB:SDRG_08291"/>
<dbReference type="CDD" id="cd15571">
    <property type="entry name" value="ePHD"/>
    <property type="match status" value="1"/>
</dbReference>
<dbReference type="Pfam" id="PF00385">
    <property type="entry name" value="Chromo"/>
    <property type="match status" value="1"/>
</dbReference>
<evidence type="ECO:0000256" key="8">
    <source>
        <dbReference type="ARBA" id="ARBA00022840"/>
    </source>
</evidence>
<keyword evidence="7" id="KW-0862">Zinc</keyword>
<feature type="compositionally biased region" description="Acidic residues" evidence="14">
    <location>
        <begin position="482"/>
        <end position="496"/>
    </location>
</feature>
<dbReference type="InterPro" id="IPR027417">
    <property type="entry name" value="P-loop_NTPase"/>
</dbReference>
<dbReference type="GO" id="GO:0005634">
    <property type="term" value="C:nucleus"/>
    <property type="evidence" value="ECO:0007669"/>
    <property type="project" value="UniProtKB-SubCell"/>
</dbReference>
<evidence type="ECO:0000256" key="6">
    <source>
        <dbReference type="ARBA" id="ARBA00022801"/>
    </source>
</evidence>
<dbReference type="Gene3D" id="3.30.40.10">
    <property type="entry name" value="Zinc/RING finger domain, C3HC4 (zinc finger)"/>
    <property type="match status" value="2"/>
</dbReference>
<name>T0QK00_SAPDV</name>
<feature type="domain" description="Chromo" evidence="15">
    <location>
        <begin position="555"/>
        <end position="625"/>
    </location>
</feature>
<dbReference type="Gene3D" id="2.40.50.40">
    <property type="match status" value="2"/>
</dbReference>
<dbReference type="Proteomes" id="UP000030762">
    <property type="component" value="Unassembled WGS sequence"/>
</dbReference>
<feature type="domain" description="Chromo" evidence="15">
    <location>
        <begin position="644"/>
        <end position="706"/>
    </location>
</feature>
<evidence type="ECO:0000256" key="1">
    <source>
        <dbReference type="ARBA" id="ARBA00004123"/>
    </source>
</evidence>
<dbReference type="GeneID" id="19949018"/>
<dbReference type="GO" id="GO:0042393">
    <property type="term" value="F:histone binding"/>
    <property type="evidence" value="ECO:0007669"/>
    <property type="project" value="TreeGrafter"/>
</dbReference>
<dbReference type="InterPro" id="IPR019786">
    <property type="entry name" value="Zinc_finger_PHD-type_CS"/>
</dbReference>
<dbReference type="OrthoDB" id="5857104at2759"/>
<dbReference type="InterPro" id="IPR014978">
    <property type="entry name" value="Gln-Leu-Gln_QLQ"/>
</dbReference>
<dbReference type="PROSITE" id="PS51192">
    <property type="entry name" value="HELICASE_ATP_BIND_1"/>
    <property type="match status" value="1"/>
</dbReference>
<dbReference type="CDD" id="cd15492">
    <property type="entry name" value="PHD_BRPF_JADE_like"/>
    <property type="match status" value="1"/>
</dbReference>
<evidence type="ECO:0000313" key="23">
    <source>
        <dbReference type="EMBL" id="EQC34080.1"/>
    </source>
</evidence>
<dbReference type="InterPro" id="IPR000330">
    <property type="entry name" value="SNF2_N"/>
</dbReference>
<evidence type="ECO:0000256" key="12">
    <source>
        <dbReference type="ARBA" id="ARBA00023242"/>
    </source>
</evidence>
<dbReference type="GO" id="GO:0003682">
    <property type="term" value="F:chromatin binding"/>
    <property type="evidence" value="ECO:0007669"/>
    <property type="project" value="TreeGrafter"/>
</dbReference>
<reference evidence="23 24" key="1">
    <citation type="submission" date="2012-04" db="EMBL/GenBank/DDBJ databases">
        <title>The Genome Sequence of Saprolegnia declina VS20.</title>
        <authorList>
            <consortium name="The Broad Institute Genome Sequencing Platform"/>
            <person name="Russ C."/>
            <person name="Nusbaum C."/>
            <person name="Tyler B."/>
            <person name="van West P."/>
            <person name="Dieguez-Uribeondo J."/>
            <person name="de Bruijn I."/>
            <person name="Tripathy S."/>
            <person name="Jiang R."/>
            <person name="Young S.K."/>
            <person name="Zeng Q."/>
            <person name="Gargeya S."/>
            <person name="Fitzgerald M."/>
            <person name="Haas B."/>
            <person name="Abouelleil A."/>
            <person name="Alvarado L."/>
            <person name="Arachchi H.M."/>
            <person name="Berlin A."/>
            <person name="Chapman S.B."/>
            <person name="Goldberg J."/>
            <person name="Griggs A."/>
            <person name="Gujja S."/>
            <person name="Hansen M."/>
            <person name="Howarth C."/>
            <person name="Imamovic A."/>
            <person name="Larimer J."/>
            <person name="McCowen C."/>
            <person name="Montmayeur A."/>
            <person name="Murphy C."/>
            <person name="Neiman D."/>
            <person name="Pearson M."/>
            <person name="Priest M."/>
            <person name="Roberts A."/>
            <person name="Saif S."/>
            <person name="Shea T."/>
            <person name="Sisk P."/>
            <person name="Sykes S."/>
            <person name="Wortman J."/>
            <person name="Nusbaum C."/>
            <person name="Birren B."/>
        </authorList>
    </citation>
    <scope>NUCLEOTIDE SEQUENCE [LARGE SCALE GENOMIC DNA]</scope>
    <source>
        <strain evidence="23 24">VS20</strain>
    </source>
</reference>
<dbReference type="SMART" id="SM00487">
    <property type="entry name" value="DEXDc"/>
    <property type="match status" value="1"/>
</dbReference>
<feature type="domain" description="QLQ" evidence="21">
    <location>
        <begin position="400"/>
        <end position="435"/>
    </location>
</feature>
<dbReference type="InterPro" id="IPR014001">
    <property type="entry name" value="Helicase_ATP-bd"/>
</dbReference>
<dbReference type="SUPFAM" id="SSF52540">
    <property type="entry name" value="P-loop containing nucleoside triphosphate hydrolases"/>
    <property type="match status" value="2"/>
</dbReference>
<evidence type="ECO:0000256" key="7">
    <source>
        <dbReference type="ARBA" id="ARBA00022833"/>
    </source>
</evidence>
<dbReference type="OMA" id="CSTYFHP"/>
<dbReference type="InterPro" id="IPR011011">
    <property type="entry name" value="Znf_FYVE_PHD"/>
</dbReference>
<evidence type="ECO:0000259" key="19">
    <source>
        <dbReference type="PROSITE" id="PS51192"/>
    </source>
</evidence>
<dbReference type="CDD" id="cd17995">
    <property type="entry name" value="DEXHc_CHD6_7_8_9"/>
    <property type="match status" value="1"/>
</dbReference>
<dbReference type="PROSITE" id="PS50106">
    <property type="entry name" value="PDZ"/>
    <property type="match status" value="1"/>
</dbReference>
<keyword evidence="2" id="KW-0479">Metal-binding</keyword>
<evidence type="ECO:0000259" key="20">
    <source>
        <dbReference type="PROSITE" id="PS51194"/>
    </source>
</evidence>
<evidence type="ECO:0000256" key="13">
    <source>
        <dbReference type="PROSITE-ProRule" id="PRU00146"/>
    </source>
</evidence>
<dbReference type="InterPro" id="IPR049730">
    <property type="entry name" value="SNF2/RAD54-like_C"/>
</dbReference>
<evidence type="ECO:0000256" key="2">
    <source>
        <dbReference type="ARBA" id="ARBA00022723"/>
    </source>
</evidence>
<dbReference type="InParanoid" id="T0QK00"/>
<keyword evidence="10" id="KW-0238">DNA-binding</keyword>
<feature type="region of interest" description="Disordered" evidence="14">
    <location>
        <begin position="1503"/>
        <end position="1614"/>
    </location>
</feature>
<feature type="region of interest" description="Disordered" evidence="14">
    <location>
        <begin position="1"/>
        <end position="75"/>
    </location>
</feature>
<evidence type="ECO:0000313" key="24">
    <source>
        <dbReference type="Proteomes" id="UP000030762"/>
    </source>
</evidence>
<dbReference type="InterPro" id="IPR034732">
    <property type="entry name" value="EPHD"/>
</dbReference>
<dbReference type="eggNOG" id="KOG0955">
    <property type="taxonomic scope" value="Eukaryota"/>
</dbReference>
<dbReference type="PROSITE" id="PS50016">
    <property type="entry name" value="ZF_PHD_2"/>
    <property type="match status" value="1"/>
</dbReference>
<dbReference type="Gene3D" id="3.40.50.10810">
    <property type="entry name" value="Tandem AAA-ATPase domain"/>
    <property type="match status" value="1"/>
</dbReference>
<keyword evidence="9" id="KW-0805">Transcription regulation</keyword>
<dbReference type="Pfam" id="PF00271">
    <property type="entry name" value="Helicase_C"/>
    <property type="match status" value="1"/>
</dbReference>
<feature type="compositionally biased region" description="Gly residues" evidence="14">
    <location>
        <begin position="1"/>
        <end position="10"/>
    </location>
</feature>
<feature type="domain" description="PHD-type" evidence="16">
    <location>
        <begin position="1622"/>
        <end position="1674"/>
    </location>
</feature>
<dbReference type="SUPFAM" id="SSF54160">
    <property type="entry name" value="Chromo domain-like"/>
    <property type="match status" value="2"/>
</dbReference>
<evidence type="ECO:0000256" key="10">
    <source>
        <dbReference type="ARBA" id="ARBA00023125"/>
    </source>
</evidence>
<dbReference type="PROSITE" id="PS01359">
    <property type="entry name" value="ZF_PHD_1"/>
    <property type="match status" value="1"/>
</dbReference>
<feature type="compositionally biased region" description="Acidic residues" evidence="14">
    <location>
        <begin position="1509"/>
        <end position="1554"/>
    </location>
</feature>
<dbReference type="STRING" id="1156394.T0QK00"/>
<dbReference type="PROSITE" id="PS51805">
    <property type="entry name" value="EPHD"/>
    <property type="match status" value="1"/>
</dbReference>
<keyword evidence="5 13" id="KW-0863">Zinc-finger</keyword>
<feature type="domain" description="AP2/ERF" evidence="18">
    <location>
        <begin position="308"/>
        <end position="365"/>
    </location>
</feature>
<gene>
    <name evidence="23" type="ORF">SDRG_08291</name>
</gene>
<dbReference type="PANTHER" id="PTHR45623">
    <property type="entry name" value="CHROMODOMAIN-HELICASE-DNA-BINDING PROTEIN 3-RELATED-RELATED"/>
    <property type="match status" value="1"/>
</dbReference>
<evidence type="ECO:0000259" key="16">
    <source>
        <dbReference type="PROSITE" id="PS50016"/>
    </source>
</evidence>
<dbReference type="EMBL" id="JH767156">
    <property type="protein sequence ID" value="EQC34080.1"/>
    <property type="molecule type" value="Genomic_DNA"/>
</dbReference>
<keyword evidence="24" id="KW-1185">Reference proteome</keyword>
<dbReference type="InterPro" id="IPR016177">
    <property type="entry name" value="DNA-bd_dom_sf"/>
</dbReference>
<dbReference type="InterPro" id="IPR001650">
    <property type="entry name" value="Helicase_C-like"/>
</dbReference>
<dbReference type="GO" id="GO:0005524">
    <property type="term" value="F:ATP binding"/>
    <property type="evidence" value="ECO:0007669"/>
    <property type="project" value="UniProtKB-KW"/>
</dbReference>
<dbReference type="Pfam" id="PF00176">
    <property type="entry name" value="SNF2-rel_dom"/>
    <property type="match status" value="1"/>
</dbReference>
<keyword evidence="11" id="KW-0804">Transcription</keyword>
<dbReference type="InterPro" id="IPR001471">
    <property type="entry name" value="AP2/ERF_dom"/>
</dbReference>
<feature type="compositionally biased region" description="Polar residues" evidence="14">
    <location>
        <begin position="29"/>
        <end position="38"/>
    </location>
</feature>
<feature type="domain" description="Helicase C-terminal" evidence="20">
    <location>
        <begin position="1069"/>
        <end position="1220"/>
    </location>
</feature>
<evidence type="ECO:0000256" key="9">
    <source>
        <dbReference type="ARBA" id="ARBA00023015"/>
    </source>
</evidence>
<dbReference type="CDD" id="cd18793">
    <property type="entry name" value="SF2_C_SNF"/>
    <property type="match status" value="1"/>
</dbReference>
<dbReference type="InterPro" id="IPR023780">
    <property type="entry name" value="Chromo_domain"/>
</dbReference>
<dbReference type="PROSITE" id="PS51194">
    <property type="entry name" value="HELICASE_CTER"/>
    <property type="match status" value="1"/>
</dbReference>
<keyword evidence="8" id="KW-0067">ATP-binding</keyword>
<dbReference type="InterPro" id="IPR001478">
    <property type="entry name" value="PDZ"/>
</dbReference>
<feature type="domain" description="PHD-type" evidence="22">
    <location>
        <begin position="1681"/>
        <end position="1797"/>
    </location>
</feature>
<evidence type="ECO:0000256" key="3">
    <source>
        <dbReference type="ARBA" id="ARBA00022737"/>
    </source>
</evidence>
<evidence type="ECO:0000259" key="17">
    <source>
        <dbReference type="PROSITE" id="PS50106"/>
    </source>
</evidence>
<proteinExistence type="predicted"/>
<dbReference type="SUPFAM" id="SSF57903">
    <property type="entry name" value="FYVE/PHD zinc finger"/>
    <property type="match status" value="1"/>
</dbReference>
<evidence type="ECO:0000259" key="21">
    <source>
        <dbReference type="PROSITE" id="PS51666"/>
    </source>
</evidence>
<dbReference type="GO" id="GO:0003700">
    <property type="term" value="F:DNA-binding transcription factor activity"/>
    <property type="evidence" value="ECO:0007669"/>
    <property type="project" value="InterPro"/>
</dbReference>
<dbReference type="InterPro" id="IPR000953">
    <property type="entry name" value="Chromo/chromo_shadow_dom"/>
</dbReference>
<evidence type="ECO:0000259" key="18">
    <source>
        <dbReference type="PROSITE" id="PS51032"/>
    </source>
</evidence>
<evidence type="ECO:0008006" key="25">
    <source>
        <dbReference type="Google" id="ProtNLM"/>
    </source>
</evidence>
<feature type="compositionally biased region" description="Basic and acidic residues" evidence="14">
    <location>
        <begin position="516"/>
        <end position="525"/>
    </location>
</feature>
<feature type="compositionally biased region" description="Acidic residues" evidence="14">
    <location>
        <begin position="527"/>
        <end position="537"/>
    </location>
</feature>
<keyword evidence="3" id="KW-0677">Repeat</keyword>
<dbReference type="PROSITE" id="PS51666">
    <property type="entry name" value="QLQ"/>
    <property type="match status" value="1"/>
</dbReference>
<dbReference type="InterPro" id="IPR019787">
    <property type="entry name" value="Znf_PHD-finger"/>
</dbReference>
<protein>
    <recommendedName>
        <fullName evidence="25">Chromodomain-helicase-DNA-binding protein 7</fullName>
    </recommendedName>
</protein>
<dbReference type="GO" id="GO:0016887">
    <property type="term" value="F:ATP hydrolysis activity"/>
    <property type="evidence" value="ECO:0007669"/>
    <property type="project" value="TreeGrafter"/>
</dbReference>
<dbReference type="Pfam" id="PF13832">
    <property type="entry name" value="zf-HC5HC2H_2"/>
    <property type="match status" value="1"/>
</dbReference>